<gene>
    <name evidence="2" type="ORF">GCM10017581_062760</name>
</gene>
<accession>A0A9W6NPJ0</accession>
<dbReference type="CDD" id="cd23669">
    <property type="entry name" value="GH55_SacteLam55A-like"/>
    <property type="match status" value="1"/>
</dbReference>
<evidence type="ECO:0000313" key="2">
    <source>
        <dbReference type="EMBL" id="GLL04529.1"/>
    </source>
</evidence>
<feature type="chain" id="PRO_5040753272" evidence="1">
    <location>
        <begin position="31"/>
        <end position="614"/>
    </location>
</feature>
<evidence type="ECO:0000313" key="3">
    <source>
        <dbReference type="Proteomes" id="UP001143480"/>
    </source>
</evidence>
<keyword evidence="3" id="KW-1185">Reference proteome</keyword>
<reference evidence="2" key="2">
    <citation type="submission" date="2023-01" db="EMBL/GenBank/DDBJ databases">
        <authorList>
            <person name="Sun Q."/>
            <person name="Evtushenko L."/>
        </authorList>
    </citation>
    <scope>NUCLEOTIDE SEQUENCE</scope>
    <source>
        <strain evidence="2">VKM Ac-1321</strain>
    </source>
</reference>
<comment type="caution">
    <text evidence="2">The sequence shown here is derived from an EMBL/GenBank/DDBJ whole genome shotgun (WGS) entry which is preliminary data.</text>
</comment>
<keyword evidence="1" id="KW-0732">Signal</keyword>
<protein>
    <submittedName>
        <fullName evidence="2">Coagulation factor 5/8 type</fullName>
    </submittedName>
</protein>
<reference evidence="2" key="1">
    <citation type="journal article" date="2014" name="Int. J. Syst. Evol. Microbiol.">
        <title>Complete genome sequence of Corynebacterium casei LMG S-19264T (=DSM 44701T), isolated from a smear-ripened cheese.</title>
        <authorList>
            <consortium name="US DOE Joint Genome Institute (JGI-PGF)"/>
            <person name="Walter F."/>
            <person name="Albersmeier A."/>
            <person name="Kalinowski J."/>
            <person name="Ruckert C."/>
        </authorList>
    </citation>
    <scope>NUCLEOTIDE SEQUENCE</scope>
    <source>
        <strain evidence="2">VKM Ac-1321</strain>
    </source>
</reference>
<sequence>MSFGSARPSRRGRWFALGAAVLLTAVAAVSAPGAAAAAPAGSKNPDFGPNVKIFDPSMTVEQIKSVADSVLAQQIDNEMGTQRYTLLFKPGTYGTPDHPLQIQVGYYTEVAGLGLNPTDTVINGHVDVYNRCLAADNCIALVNFWRSMSNLTINVAGLDGCRASGEFWAVSQAAPLRRVKFNGNATFMDYCTAGPQYASGGFMADSVTSTLTNGSQQQFLVRDSNIGTWSNAVWNQVFSGTVGAPAQSFPNPQYTTLDKTPASKEKPFLYVDAKGKWNVFEPALRRDASGASWANGPTPGRSIPLSDFYLAKPSDSVLAINIQLALGKHLLFTPGVYNVNSSILVWRPDTVVLGLGIATLTAVGGSVPLWIADSKGISVSGLMIDAGTVNSPALMQVGTKLGGALNLGDANDPTVLHDVFFRVGGPHVGKADVSLEVNSDHVILDDIWAWRADHGVAGSVGWDINTGRNGVIVNGDDVLATGLFVEHYQQYNVVWNGERGKTIFFQNELPYDPPNQAAWSHDGVKGWAAYKVADKVKTHELWGGGSYIFTNVDPTIHAARGFEVPNRPGVKLHDILTVNLSAGTIDHVVNDTGAPVATETGVGVPSYVTSYPAS</sequence>
<feature type="signal peptide" evidence="1">
    <location>
        <begin position="1"/>
        <end position="30"/>
    </location>
</feature>
<dbReference type="EMBL" id="BSFP01000046">
    <property type="protein sequence ID" value="GLL04529.1"/>
    <property type="molecule type" value="Genomic_DNA"/>
</dbReference>
<dbReference type="InterPro" id="IPR012334">
    <property type="entry name" value="Pectin_lyas_fold"/>
</dbReference>
<dbReference type="AlphaFoldDB" id="A0A9W6NPJ0"/>
<dbReference type="Gene3D" id="2.160.20.10">
    <property type="entry name" value="Single-stranded right-handed beta-helix, Pectin lyase-like"/>
    <property type="match status" value="2"/>
</dbReference>
<proteinExistence type="predicted"/>
<name>A0A9W6NPJ0_9ACTN</name>
<dbReference type="InterPro" id="IPR059186">
    <property type="entry name" value="SACTE_4363"/>
</dbReference>
<organism evidence="2 3">
    <name type="scientific">Dactylosporangium matsuzakiense</name>
    <dbReference type="NCBI Taxonomy" id="53360"/>
    <lineage>
        <taxon>Bacteria</taxon>
        <taxon>Bacillati</taxon>
        <taxon>Actinomycetota</taxon>
        <taxon>Actinomycetes</taxon>
        <taxon>Micromonosporales</taxon>
        <taxon>Micromonosporaceae</taxon>
        <taxon>Dactylosporangium</taxon>
    </lineage>
</organism>
<evidence type="ECO:0000256" key="1">
    <source>
        <dbReference type="SAM" id="SignalP"/>
    </source>
</evidence>
<dbReference type="RefSeq" id="WP_261961015.1">
    <property type="nucleotide sequence ID" value="NZ_BAAAXA010000001.1"/>
</dbReference>
<dbReference type="Proteomes" id="UP001143480">
    <property type="component" value="Unassembled WGS sequence"/>
</dbReference>